<dbReference type="InterPro" id="IPR021352">
    <property type="entry name" value="DUF2971"/>
</dbReference>
<dbReference type="Pfam" id="PF11185">
    <property type="entry name" value="DUF2971"/>
    <property type="match status" value="1"/>
</dbReference>
<keyword evidence="2" id="KW-1185">Reference proteome</keyword>
<protein>
    <submittedName>
        <fullName evidence="1">DUF2971 domain-containing protein</fullName>
    </submittedName>
</protein>
<dbReference type="AlphaFoldDB" id="A0A939IKG6"/>
<name>A0A939IKG6_CLOAM</name>
<gene>
    <name evidence="1" type="ORF">JYB65_14780</name>
</gene>
<evidence type="ECO:0000313" key="1">
    <source>
        <dbReference type="EMBL" id="MBN7774628.1"/>
    </source>
</evidence>
<evidence type="ECO:0000313" key="2">
    <source>
        <dbReference type="Proteomes" id="UP000664545"/>
    </source>
</evidence>
<dbReference type="EMBL" id="JAFJZZ010000014">
    <property type="protein sequence ID" value="MBN7774628.1"/>
    <property type="molecule type" value="Genomic_DNA"/>
</dbReference>
<proteinExistence type="predicted"/>
<dbReference type="Proteomes" id="UP000664545">
    <property type="component" value="Unassembled WGS sequence"/>
</dbReference>
<sequence length="344" mass="40578">MDEMWMDIKCETEKLLMKYYVLEGYMGGSIFHYTSATALENLVRDRTLRVTKSDFLNDKTEYMYAIGLINEVFSRNKYKVKKEVFTEINREFKHYLARSFIFSASLNSDSVNLWSNYSDYEGYNIGLNLQEIFNRMWNREIYVAGNKTLKDGTIKKYFIERKDQHKSIMMSAGKVIYDRGEQETIISDIFIFLEQIIKIYDSHIKKDKDMDKAMLDDLDQNFNRAFKSAIQILISKIQLFKNPIFKQDEEYRIIFDVNSRLDVKKFRQLNGVFIPYIEVVFDTEDNAKGLPINSITIGPKNNIDIAEKGLKQFLRNQGYKLAKKDNLEDSNKLFVRQSAVPLRY</sequence>
<dbReference type="RefSeq" id="WP_206583470.1">
    <property type="nucleotide sequence ID" value="NZ_JAFJZZ010000014.1"/>
</dbReference>
<comment type="caution">
    <text evidence="1">The sequence shown here is derived from an EMBL/GenBank/DDBJ whole genome shotgun (WGS) entry which is preliminary data.</text>
</comment>
<reference evidence="1" key="1">
    <citation type="submission" date="2021-02" db="EMBL/GenBank/DDBJ databases">
        <title>Abyssanaerobacter marinus gen.nov., sp., nov, anaerobic bacterium isolated from the Onnuri vent field of Indian Ocean and suggestion of Mogibacteriaceae fam. nov., and proposal of reclassification of ambiguous this family's genus member.</title>
        <authorList>
            <person name="Kim Y.J."/>
            <person name="Yang J.-A."/>
        </authorList>
    </citation>
    <scope>NUCLEOTIDE SEQUENCE</scope>
    <source>
        <strain evidence="1">DSM 2634</strain>
    </source>
</reference>
<accession>A0A939IKG6</accession>
<organism evidence="1 2">
    <name type="scientific">Clostridium aminobutyricum</name>
    <dbReference type="NCBI Taxonomy" id="33953"/>
    <lineage>
        <taxon>Bacteria</taxon>
        <taxon>Bacillati</taxon>
        <taxon>Bacillota</taxon>
        <taxon>Clostridia</taxon>
        <taxon>Eubacteriales</taxon>
        <taxon>Clostridiaceae</taxon>
        <taxon>Clostridium</taxon>
    </lineage>
</organism>